<sequence length="106" mass="12296">MKMSRFMPTRSQSYKHLCTCRPGVRVTNISVHVDQESEQQTSLHMPTRSQSYKHQYTFQSMAPQISLLQQAAVSSPLSVRFPCYLTFLTIWCGFPWKNRDCNVSAF</sequence>
<dbReference type="Proteomes" id="UP000499080">
    <property type="component" value="Unassembled WGS sequence"/>
</dbReference>
<accession>A0A4Y2R0Y1</accession>
<keyword evidence="2" id="KW-1185">Reference proteome</keyword>
<name>A0A4Y2R0Y1_ARAVE</name>
<evidence type="ECO:0000313" key="2">
    <source>
        <dbReference type="Proteomes" id="UP000499080"/>
    </source>
</evidence>
<comment type="caution">
    <text evidence="1">The sequence shown here is derived from an EMBL/GenBank/DDBJ whole genome shotgun (WGS) entry which is preliminary data.</text>
</comment>
<reference evidence="1 2" key="1">
    <citation type="journal article" date="2019" name="Sci. Rep.">
        <title>Orb-weaving spider Araneus ventricosus genome elucidates the spidroin gene catalogue.</title>
        <authorList>
            <person name="Kono N."/>
            <person name="Nakamura H."/>
            <person name="Ohtoshi R."/>
            <person name="Moran D.A.P."/>
            <person name="Shinohara A."/>
            <person name="Yoshida Y."/>
            <person name="Fujiwara M."/>
            <person name="Mori M."/>
            <person name="Tomita M."/>
            <person name="Arakawa K."/>
        </authorList>
    </citation>
    <scope>NUCLEOTIDE SEQUENCE [LARGE SCALE GENOMIC DNA]</scope>
</reference>
<gene>
    <name evidence="1" type="ORF">AVEN_22548_1</name>
</gene>
<protein>
    <submittedName>
        <fullName evidence="1">Uncharacterized protein</fullName>
    </submittedName>
</protein>
<proteinExistence type="predicted"/>
<evidence type="ECO:0000313" key="1">
    <source>
        <dbReference type="EMBL" id="GBN69100.1"/>
    </source>
</evidence>
<organism evidence="1 2">
    <name type="scientific">Araneus ventricosus</name>
    <name type="common">Orbweaver spider</name>
    <name type="synonym">Epeira ventricosa</name>
    <dbReference type="NCBI Taxonomy" id="182803"/>
    <lineage>
        <taxon>Eukaryota</taxon>
        <taxon>Metazoa</taxon>
        <taxon>Ecdysozoa</taxon>
        <taxon>Arthropoda</taxon>
        <taxon>Chelicerata</taxon>
        <taxon>Arachnida</taxon>
        <taxon>Araneae</taxon>
        <taxon>Araneomorphae</taxon>
        <taxon>Entelegynae</taxon>
        <taxon>Araneoidea</taxon>
        <taxon>Araneidae</taxon>
        <taxon>Araneus</taxon>
    </lineage>
</organism>
<dbReference type="EMBL" id="BGPR01141766">
    <property type="protein sequence ID" value="GBN69100.1"/>
    <property type="molecule type" value="Genomic_DNA"/>
</dbReference>
<dbReference type="AlphaFoldDB" id="A0A4Y2R0Y1"/>